<dbReference type="SUPFAM" id="SSF48008">
    <property type="entry name" value="GntR ligand-binding domain-like"/>
    <property type="match status" value="1"/>
</dbReference>
<dbReference type="InterPro" id="IPR011711">
    <property type="entry name" value="GntR_C"/>
</dbReference>
<evidence type="ECO:0000259" key="4">
    <source>
        <dbReference type="PROSITE" id="PS50949"/>
    </source>
</evidence>
<dbReference type="GO" id="GO:0003677">
    <property type="term" value="F:DNA binding"/>
    <property type="evidence" value="ECO:0007669"/>
    <property type="project" value="UniProtKB-KW"/>
</dbReference>
<dbReference type="InterPro" id="IPR036390">
    <property type="entry name" value="WH_DNA-bd_sf"/>
</dbReference>
<dbReference type="PROSITE" id="PS50949">
    <property type="entry name" value="HTH_GNTR"/>
    <property type="match status" value="1"/>
</dbReference>
<comment type="caution">
    <text evidence="5">The sequence shown here is derived from an EMBL/GenBank/DDBJ whole genome shotgun (WGS) entry which is preliminary data.</text>
</comment>
<evidence type="ECO:0000256" key="3">
    <source>
        <dbReference type="ARBA" id="ARBA00023163"/>
    </source>
</evidence>
<evidence type="ECO:0000313" key="5">
    <source>
        <dbReference type="EMBL" id="MBB4570067.1"/>
    </source>
</evidence>
<dbReference type="SMART" id="SM00895">
    <property type="entry name" value="FCD"/>
    <property type="match status" value="1"/>
</dbReference>
<dbReference type="PANTHER" id="PTHR43537:SF24">
    <property type="entry name" value="GLUCONATE OPERON TRANSCRIPTIONAL REPRESSOR"/>
    <property type="match status" value="1"/>
</dbReference>
<dbReference type="InterPro" id="IPR008920">
    <property type="entry name" value="TF_FadR/GntR_C"/>
</dbReference>
<proteinExistence type="predicted"/>
<dbReference type="AlphaFoldDB" id="A0A7W6ZWI4"/>
<dbReference type="EMBL" id="JACIIG010000011">
    <property type="protein sequence ID" value="MBB4570067.1"/>
    <property type="molecule type" value="Genomic_DNA"/>
</dbReference>
<evidence type="ECO:0000313" key="6">
    <source>
        <dbReference type="Proteomes" id="UP000543836"/>
    </source>
</evidence>
<reference evidence="5 6" key="1">
    <citation type="submission" date="2020-08" db="EMBL/GenBank/DDBJ databases">
        <title>Genomic Encyclopedia of Type Strains, Phase IV (KMG-V): Genome sequencing to study the core and pangenomes of soil and plant-associated prokaryotes.</title>
        <authorList>
            <person name="Whitman W."/>
        </authorList>
    </citation>
    <scope>NUCLEOTIDE SEQUENCE [LARGE SCALE GENOMIC DNA]</scope>
    <source>
        <strain evidence="5 6">SEMIA 492</strain>
    </source>
</reference>
<feature type="domain" description="HTH gntR-type" evidence="4">
    <location>
        <begin position="25"/>
        <end position="92"/>
    </location>
</feature>
<protein>
    <submittedName>
        <fullName evidence="5">DNA-binding GntR family transcriptional regulator</fullName>
    </submittedName>
</protein>
<gene>
    <name evidence="5" type="ORF">GGE60_004196</name>
</gene>
<dbReference type="RefSeq" id="WP_246432682.1">
    <property type="nucleotide sequence ID" value="NZ_JACIIG010000011.1"/>
</dbReference>
<keyword evidence="3" id="KW-0804">Transcription</keyword>
<evidence type="ECO:0000256" key="1">
    <source>
        <dbReference type="ARBA" id="ARBA00023015"/>
    </source>
</evidence>
<name>A0A7W6ZWI4_9HYPH</name>
<dbReference type="Gene3D" id="1.20.120.530">
    <property type="entry name" value="GntR ligand-binding domain-like"/>
    <property type="match status" value="1"/>
</dbReference>
<dbReference type="Pfam" id="PF00392">
    <property type="entry name" value="GntR"/>
    <property type="match status" value="1"/>
</dbReference>
<dbReference type="Pfam" id="PF07729">
    <property type="entry name" value="FCD"/>
    <property type="match status" value="1"/>
</dbReference>
<sequence length="241" mass="27378">MKGKKMPTRKQTAPVSEIKEDAFAKTMTATAHLRLRQLILDNKWAPGYQATEQEVASQLGMSRTPVREALMRLQQDGLVSVIPRHGMRVLPISISDMKEIYEILTSLESTAAELAASRQLSEDQLRGLEKATADMDHALSQDNLERWAQADARFHEQLLDLGGNQMLKSVVLNFIDRAHRVRMVTLKMRPKPVNSTREHAELVQAIREGDREKARNIHKAHRERAGKELLDLLERLGLNHL</sequence>
<dbReference type="PRINTS" id="PR00035">
    <property type="entry name" value="HTHGNTR"/>
</dbReference>
<keyword evidence="6" id="KW-1185">Reference proteome</keyword>
<dbReference type="CDD" id="cd07377">
    <property type="entry name" value="WHTH_GntR"/>
    <property type="match status" value="1"/>
</dbReference>
<dbReference type="SUPFAM" id="SSF46785">
    <property type="entry name" value="Winged helix' DNA-binding domain"/>
    <property type="match status" value="1"/>
</dbReference>
<keyword evidence="2 5" id="KW-0238">DNA-binding</keyword>
<dbReference type="Proteomes" id="UP000543836">
    <property type="component" value="Unassembled WGS sequence"/>
</dbReference>
<dbReference type="SMART" id="SM00345">
    <property type="entry name" value="HTH_GNTR"/>
    <property type="match status" value="1"/>
</dbReference>
<dbReference type="GO" id="GO:0003700">
    <property type="term" value="F:DNA-binding transcription factor activity"/>
    <property type="evidence" value="ECO:0007669"/>
    <property type="project" value="InterPro"/>
</dbReference>
<evidence type="ECO:0000256" key="2">
    <source>
        <dbReference type="ARBA" id="ARBA00023125"/>
    </source>
</evidence>
<dbReference type="PANTHER" id="PTHR43537">
    <property type="entry name" value="TRANSCRIPTIONAL REGULATOR, GNTR FAMILY"/>
    <property type="match status" value="1"/>
</dbReference>
<dbReference type="InterPro" id="IPR000524">
    <property type="entry name" value="Tscrpt_reg_HTH_GntR"/>
</dbReference>
<dbReference type="InterPro" id="IPR036388">
    <property type="entry name" value="WH-like_DNA-bd_sf"/>
</dbReference>
<accession>A0A7W6ZWI4</accession>
<organism evidence="5 6">
    <name type="scientific">Rhizobium leucaenae</name>
    <dbReference type="NCBI Taxonomy" id="29450"/>
    <lineage>
        <taxon>Bacteria</taxon>
        <taxon>Pseudomonadati</taxon>
        <taxon>Pseudomonadota</taxon>
        <taxon>Alphaproteobacteria</taxon>
        <taxon>Hyphomicrobiales</taxon>
        <taxon>Rhizobiaceae</taxon>
        <taxon>Rhizobium/Agrobacterium group</taxon>
        <taxon>Rhizobium</taxon>
    </lineage>
</organism>
<dbReference type="Gene3D" id="1.10.10.10">
    <property type="entry name" value="Winged helix-like DNA-binding domain superfamily/Winged helix DNA-binding domain"/>
    <property type="match status" value="1"/>
</dbReference>
<keyword evidence="1" id="KW-0805">Transcription regulation</keyword>